<dbReference type="RefSeq" id="WP_148707431.1">
    <property type="nucleotide sequence ID" value="NZ_QLLL01000010.1"/>
</dbReference>
<gene>
    <name evidence="1" type="ORF">LX64_04598</name>
</gene>
<dbReference type="EMBL" id="QLLL01000010">
    <property type="protein sequence ID" value="RAI99464.1"/>
    <property type="molecule type" value="Genomic_DNA"/>
</dbReference>
<comment type="caution">
    <text evidence="1">The sequence shown here is derived from an EMBL/GenBank/DDBJ whole genome shotgun (WGS) entry which is preliminary data.</text>
</comment>
<keyword evidence="2" id="KW-1185">Reference proteome</keyword>
<proteinExistence type="predicted"/>
<dbReference type="AlphaFoldDB" id="A0A327Q659"/>
<dbReference type="Proteomes" id="UP000249547">
    <property type="component" value="Unassembled WGS sequence"/>
</dbReference>
<reference evidence="1 2" key="1">
    <citation type="submission" date="2018-06" db="EMBL/GenBank/DDBJ databases">
        <title>Genomic Encyclopedia of Archaeal and Bacterial Type Strains, Phase II (KMG-II): from individual species to whole genera.</title>
        <authorList>
            <person name="Goeker M."/>
        </authorList>
    </citation>
    <scope>NUCLEOTIDE SEQUENCE [LARGE SCALE GENOMIC DNA]</scope>
    <source>
        <strain evidence="1 2">DSM 23857</strain>
    </source>
</reference>
<sequence length="625" mass="64996">MKFFRSYWKSGLILLMMFIIMQNAKAQLKVGGNPYSYRKDASLELTGEKWGLLLNRVAKASLTQTPLDTAADGMIVYVKEDKQIYLKKGTWMPLADVASISGWSTSGNTGTDSLLNFIGTLDKKPVVFKVNNTEAARIASNGFVGVGTSDPTSALQVKGAIATSVVTATGNYTAVDSASVIIMNNAANATLTLQAPGPRRGRSIDVVAYGDGAVTFAGGTVRTASGTTQTLLEKGYTVKLVSNGTEWIVVAKQRPSLAAYLANGNNTDSEVARDLNAWAQRGTGIYYTDVQAAITNNIPGEDAWYQMSIVAKSPNNGYLGQINITDHDAFYRGGSMDTFANMSWRKLIAVPVAASFALQTEGNYDVNFNLSQQRNFYFSTNNAKRMTILGNGNVGIGTITPGVLFDVNGAARFSSATITGSASVGGALSVGGSLTASGATINGTMNATTVVANGATINGNLSATGSVAAASASITNTLTAATVNATNITATNTVTGATVNATNSTISNTLTAANIIGNTSVKVGSTGSPMERIKNYSASVSTTAANIVPTAGNGTLALTILTDATISDNAIAIVNATNLPANVIHAWTRVETGGKVVVGLMYNGTNTNNTNRVFTATYNIAVISF</sequence>
<protein>
    <submittedName>
        <fullName evidence="1">Uncharacterized protein</fullName>
    </submittedName>
</protein>
<dbReference type="OrthoDB" id="657052at2"/>
<evidence type="ECO:0000313" key="2">
    <source>
        <dbReference type="Proteomes" id="UP000249547"/>
    </source>
</evidence>
<accession>A0A327Q659</accession>
<evidence type="ECO:0000313" key="1">
    <source>
        <dbReference type="EMBL" id="RAI99464.1"/>
    </source>
</evidence>
<organism evidence="1 2">
    <name type="scientific">Chitinophaga skermanii</name>
    <dbReference type="NCBI Taxonomy" id="331697"/>
    <lineage>
        <taxon>Bacteria</taxon>
        <taxon>Pseudomonadati</taxon>
        <taxon>Bacteroidota</taxon>
        <taxon>Chitinophagia</taxon>
        <taxon>Chitinophagales</taxon>
        <taxon>Chitinophagaceae</taxon>
        <taxon>Chitinophaga</taxon>
    </lineage>
</organism>
<name>A0A327Q659_9BACT</name>